<proteinExistence type="inferred from homology"/>
<dbReference type="Pfam" id="PF17762">
    <property type="entry name" value="HTH_ParB"/>
    <property type="match status" value="1"/>
</dbReference>
<dbReference type="RefSeq" id="WP_073596493.1">
    <property type="nucleotide sequence ID" value="NZ_MRCE01000040.1"/>
</dbReference>
<evidence type="ECO:0000259" key="4">
    <source>
        <dbReference type="SMART" id="SM00470"/>
    </source>
</evidence>
<gene>
    <name evidence="5" type="ORF">NIES2119_26510</name>
</gene>
<dbReference type="Proteomes" id="UP000185860">
    <property type="component" value="Unassembled WGS sequence"/>
</dbReference>
<sequence length="390" mass="43970">MNRKRTAKPYGGQITTPPPSWLSPLEADTPQAATESNVKLTDIHLPQEQPRRYFDPEALKELVSSVKQHGILQPLLVRPLSSGGYELVAGERRWRAAQAAGLEEVPVVVRELSDQQAFQLALIENLQREDLNPVEETEGILHLLAIRLESNMEAVKSLLYRMKNANSKGEDSRRNVSPKPETSLATTEVGEVTDESRRNVSPNSETDPEQFRRNVSPNSDASESSNEQQDVSSVSAQKESRRNVSPNLDEETLKTVQEVFDGLGLMNWLSFTTKRLPLLNLPKEILADLREGKLEYTKAQALARVKDNELRKQLLSETVANNWSLSEIKEQIKARTEASSTPSSVTSTRVPERLKDITQQIRKRRLWENPEKQNQLETLLGQLEALLNEN</sequence>
<dbReference type="Gene3D" id="3.90.1530.30">
    <property type="match status" value="1"/>
</dbReference>
<dbReference type="EMBL" id="MRCE01000040">
    <property type="protein sequence ID" value="OKH32389.1"/>
    <property type="molecule type" value="Genomic_DNA"/>
</dbReference>
<dbReference type="OrthoDB" id="9802051at2"/>
<dbReference type="GO" id="GO:0003677">
    <property type="term" value="F:DNA binding"/>
    <property type="evidence" value="ECO:0007669"/>
    <property type="project" value="UniProtKB-KW"/>
</dbReference>
<reference evidence="5 6" key="1">
    <citation type="submission" date="2016-11" db="EMBL/GenBank/DDBJ databases">
        <title>Draft Genome Sequences of Nine Cyanobacterial Strains from Diverse Habitats.</title>
        <authorList>
            <person name="Zhu T."/>
            <person name="Hou S."/>
            <person name="Lu X."/>
            <person name="Hess W.R."/>
        </authorList>
    </citation>
    <scope>NUCLEOTIDE SEQUENCE [LARGE SCALE GENOMIC DNA]</scope>
    <source>
        <strain evidence="5 6">IAM M-71</strain>
    </source>
</reference>
<name>A0A1U7I7K7_9CYAN</name>
<evidence type="ECO:0000256" key="3">
    <source>
        <dbReference type="SAM" id="MobiDB-lite"/>
    </source>
</evidence>
<dbReference type="NCBIfam" id="TIGR00180">
    <property type="entry name" value="parB_part"/>
    <property type="match status" value="1"/>
</dbReference>
<dbReference type="Gene3D" id="1.10.10.2830">
    <property type="match status" value="2"/>
</dbReference>
<dbReference type="GO" id="GO:0007059">
    <property type="term" value="P:chromosome segregation"/>
    <property type="evidence" value="ECO:0007669"/>
    <property type="project" value="TreeGrafter"/>
</dbReference>
<feature type="region of interest" description="Disordered" evidence="3">
    <location>
        <begin position="166"/>
        <end position="249"/>
    </location>
</feature>
<comment type="caution">
    <text evidence="5">The sequence shown here is derived from an EMBL/GenBank/DDBJ whole genome shotgun (WGS) entry which is preliminary data.</text>
</comment>
<dbReference type="PANTHER" id="PTHR33375">
    <property type="entry name" value="CHROMOSOME-PARTITIONING PROTEIN PARB-RELATED"/>
    <property type="match status" value="1"/>
</dbReference>
<feature type="region of interest" description="Disordered" evidence="3">
    <location>
        <begin position="1"/>
        <end position="32"/>
    </location>
</feature>
<comment type="similarity">
    <text evidence="1">Belongs to the ParB family.</text>
</comment>
<feature type="compositionally biased region" description="Polar residues" evidence="3">
    <location>
        <begin position="213"/>
        <end position="237"/>
    </location>
</feature>
<dbReference type="InterPro" id="IPR050336">
    <property type="entry name" value="Chromosome_partition/occlusion"/>
</dbReference>
<protein>
    <submittedName>
        <fullName evidence="5">Chromosome partitioning protein ParB</fullName>
    </submittedName>
</protein>
<dbReference type="CDD" id="cd16393">
    <property type="entry name" value="SPO0J_N"/>
    <property type="match status" value="1"/>
</dbReference>
<evidence type="ECO:0000256" key="2">
    <source>
        <dbReference type="ARBA" id="ARBA00023125"/>
    </source>
</evidence>
<dbReference type="STRING" id="454136.NIES2119_26510"/>
<dbReference type="InterPro" id="IPR041468">
    <property type="entry name" value="HTH_ParB/Spo0J"/>
</dbReference>
<dbReference type="SUPFAM" id="SSF109709">
    <property type="entry name" value="KorB DNA-binding domain-like"/>
    <property type="match status" value="1"/>
</dbReference>
<dbReference type="SUPFAM" id="SSF110849">
    <property type="entry name" value="ParB/Sulfiredoxin"/>
    <property type="match status" value="1"/>
</dbReference>
<feature type="domain" description="ParB-like N-terminal" evidence="4">
    <location>
        <begin position="36"/>
        <end position="126"/>
    </location>
</feature>
<dbReference type="InterPro" id="IPR004437">
    <property type="entry name" value="ParB/RepB/Spo0J"/>
</dbReference>
<evidence type="ECO:0000313" key="6">
    <source>
        <dbReference type="Proteomes" id="UP000185860"/>
    </source>
</evidence>
<evidence type="ECO:0000313" key="5">
    <source>
        <dbReference type="EMBL" id="OKH32389.1"/>
    </source>
</evidence>
<dbReference type="PANTHER" id="PTHR33375:SF7">
    <property type="entry name" value="CHROMOSOME 2-PARTITIONING PROTEIN PARB-RELATED"/>
    <property type="match status" value="1"/>
</dbReference>
<dbReference type="SMART" id="SM00470">
    <property type="entry name" value="ParB"/>
    <property type="match status" value="1"/>
</dbReference>
<accession>A0A1U7I7K7</accession>
<dbReference type="GO" id="GO:0005694">
    <property type="term" value="C:chromosome"/>
    <property type="evidence" value="ECO:0007669"/>
    <property type="project" value="TreeGrafter"/>
</dbReference>
<dbReference type="InterPro" id="IPR003115">
    <property type="entry name" value="ParB_N"/>
</dbReference>
<dbReference type="Pfam" id="PF02195">
    <property type="entry name" value="ParB_N"/>
    <property type="match status" value="1"/>
</dbReference>
<dbReference type="AlphaFoldDB" id="A0A1U7I7K7"/>
<keyword evidence="2" id="KW-0238">DNA-binding</keyword>
<dbReference type="InterPro" id="IPR036086">
    <property type="entry name" value="ParB/Sulfiredoxin_sf"/>
</dbReference>
<evidence type="ECO:0000256" key="1">
    <source>
        <dbReference type="ARBA" id="ARBA00006295"/>
    </source>
</evidence>
<dbReference type="FunFam" id="3.90.1530.30:FF:000001">
    <property type="entry name" value="Chromosome partitioning protein ParB"/>
    <property type="match status" value="1"/>
</dbReference>
<organism evidence="5 6">
    <name type="scientific">[Phormidium ambiguum] IAM M-71</name>
    <dbReference type="NCBI Taxonomy" id="454136"/>
    <lineage>
        <taxon>Bacteria</taxon>
        <taxon>Bacillati</taxon>
        <taxon>Cyanobacteriota</taxon>
        <taxon>Cyanophyceae</taxon>
        <taxon>Oscillatoriophycideae</taxon>
        <taxon>Aerosakkonematales</taxon>
        <taxon>Aerosakkonemataceae</taxon>
        <taxon>Floridanema</taxon>
    </lineage>
</organism>